<sequence>MMHTMDNHNEKKSVTLICGNPKNKVDLEIKLDELGQNIVAPQSQFSNYCGVMVRTRIFILIFRWDEVPKAKIDELWLNIKYIAMFLILLLTSFKEISSKSTETTKLNKYPPQIVRYHGMKPQWEKEMEFGESMEFHNIRSERARNFILARLKRDPIGIYSLPSDLYSLTSELMKIEVEAMMEAKMEPR</sequence>
<evidence type="ECO:0000313" key="2">
    <source>
        <dbReference type="Proteomes" id="UP000235145"/>
    </source>
</evidence>
<evidence type="ECO:0000313" key="1">
    <source>
        <dbReference type="EMBL" id="KAJ0197813.1"/>
    </source>
</evidence>
<accession>A0A9R1V3X3</accession>
<dbReference type="PANTHER" id="PTHR33018:SF37">
    <property type="entry name" value="TRANSPOSASE TNP1_EN_SPM-LIKE DOMAIN-CONTAINING PROTEIN"/>
    <property type="match status" value="1"/>
</dbReference>
<gene>
    <name evidence="1" type="ORF">LSAT_V11C700378120</name>
</gene>
<dbReference type="PANTHER" id="PTHR33018">
    <property type="entry name" value="OS10G0338966 PROTEIN-RELATED"/>
    <property type="match status" value="1"/>
</dbReference>
<reference evidence="1 2" key="1">
    <citation type="journal article" date="2017" name="Nat. Commun.">
        <title>Genome assembly with in vitro proximity ligation data and whole-genome triplication in lettuce.</title>
        <authorList>
            <person name="Reyes-Chin-Wo S."/>
            <person name="Wang Z."/>
            <person name="Yang X."/>
            <person name="Kozik A."/>
            <person name="Arikit S."/>
            <person name="Song C."/>
            <person name="Xia L."/>
            <person name="Froenicke L."/>
            <person name="Lavelle D.O."/>
            <person name="Truco M.J."/>
            <person name="Xia R."/>
            <person name="Zhu S."/>
            <person name="Xu C."/>
            <person name="Xu H."/>
            <person name="Xu X."/>
            <person name="Cox K."/>
            <person name="Korf I."/>
            <person name="Meyers B.C."/>
            <person name="Michelmore R.W."/>
        </authorList>
    </citation>
    <scope>NUCLEOTIDE SEQUENCE [LARGE SCALE GENOMIC DNA]</scope>
    <source>
        <strain evidence="2">cv. Salinas</strain>
        <tissue evidence="1">Seedlings</tissue>
    </source>
</reference>
<dbReference type="AlphaFoldDB" id="A0A9R1V3X3"/>
<dbReference type="Proteomes" id="UP000235145">
    <property type="component" value="Unassembled WGS sequence"/>
</dbReference>
<keyword evidence="2" id="KW-1185">Reference proteome</keyword>
<proteinExistence type="predicted"/>
<protein>
    <submittedName>
        <fullName evidence="1">Uncharacterized protein</fullName>
    </submittedName>
</protein>
<dbReference type="EMBL" id="NBSK02000007">
    <property type="protein sequence ID" value="KAJ0197813.1"/>
    <property type="molecule type" value="Genomic_DNA"/>
</dbReference>
<name>A0A9R1V3X3_LACSA</name>
<comment type="caution">
    <text evidence="1">The sequence shown here is derived from an EMBL/GenBank/DDBJ whole genome shotgun (WGS) entry which is preliminary data.</text>
</comment>
<organism evidence="1 2">
    <name type="scientific">Lactuca sativa</name>
    <name type="common">Garden lettuce</name>
    <dbReference type="NCBI Taxonomy" id="4236"/>
    <lineage>
        <taxon>Eukaryota</taxon>
        <taxon>Viridiplantae</taxon>
        <taxon>Streptophyta</taxon>
        <taxon>Embryophyta</taxon>
        <taxon>Tracheophyta</taxon>
        <taxon>Spermatophyta</taxon>
        <taxon>Magnoliopsida</taxon>
        <taxon>eudicotyledons</taxon>
        <taxon>Gunneridae</taxon>
        <taxon>Pentapetalae</taxon>
        <taxon>asterids</taxon>
        <taxon>campanulids</taxon>
        <taxon>Asterales</taxon>
        <taxon>Asteraceae</taxon>
        <taxon>Cichorioideae</taxon>
        <taxon>Cichorieae</taxon>
        <taxon>Lactucinae</taxon>
        <taxon>Lactuca</taxon>
    </lineage>
</organism>